<evidence type="ECO:0000313" key="11">
    <source>
        <dbReference type="EMBL" id="CAF1601157.1"/>
    </source>
</evidence>
<feature type="domain" description="Isochorismatase-like" evidence="9">
    <location>
        <begin position="29"/>
        <end position="262"/>
    </location>
</feature>
<dbReference type="EC" id="3.5.1.19" evidence="6"/>
<feature type="compositionally biased region" description="Basic residues" evidence="8">
    <location>
        <begin position="8"/>
        <end position="19"/>
    </location>
</feature>
<evidence type="ECO:0000313" key="10">
    <source>
        <dbReference type="EMBL" id="CAF1490413.1"/>
    </source>
</evidence>
<dbReference type="SUPFAM" id="SSF52499">
    <property type="entry name" value="Isochorismatase-like hydrolases"/>
    <property type="match status" value="1"/>
</dbReference>
<comment type="caution">
    <text evidence="10">The sequence shown here is derived from an EMBL/GenBank/DDBJ whole genome shotgun (WGS) entry which is preliminary data.</text>
</comment>
<keyword evidence="3" id="KW-0479">Metal-binding</keyword>
<evidence type="ECO:0000259" key="9">
    <source>
        <dbReference type="Pfam" id="PF00857"/>
    </source>
</evidence>
<dbReference type="Proteomes" id="UP000663834">
    <property type="component" value="Unassembled WGS sequence"/>
</dbReference>
<keyword evidence="2" id="KW-0662">Pyridine nucleotide biosynthesis</keyword>
<reference evidence="10" key="1">
    <citation type="submission" date="2021-02" db="EMBL/GenBank/DDBJ databases">
        <authorList>
            <person name="Nowell W R."/>
        </authorList>
    </citation>
    <scope>NUCLEOTIDE SEQUENCE</scope>
</reference>
<evidence type="ECO:0000256" key="5">
    <source>
        <dbReference type="ARBA" id="ARBA00037900"/>
    </source>
</evidence>
<dbReference type="AlphaFoldDB" id="A0A815SBF9"/>
<dbReference type="OrthoDB" id="167809at2759"/>
<evidence type="ECO:0000256" key="8">
    <source>
        <dbReference type="SAM" id="MobiDB-lite"/>
    </source>
</evidence>
<proteinExistence type="inferred from homology"/>
<dbReference type="InterPro" id="IPR052347">
    <property type="entry name" value="Isochorismatase_Nicotinamidase"/>
</dbReference>
<evidence type="ECO:0000256" key="7">
    <source>
        <dbReference type="ARBA" id="ARBA00043224"/>
    </source>
</evidence>
<dbReference type="InterPro" id="IPR000868">
    <property type="entry name" value="Isochorismatase-like_dom"/>
</dbReference>
<keyword evidence="4" id="KW-0378">Hydrolase</keyword>
<gene>
    <name evidence="11" type="ORF">CJN711_LOCUS35209</name>
    <name evidence="10" type="ORF">KQP761_LOCUS14063</name>
</gene>
<evidence type="ECO:0000256" key="3">
    <source>
        <dbReference type="ARBA" id="ARBA00022723"/>
    </source>
</evidence>
<organism evidence="10 12">
    <name type="scientific">Rotaria magnacalcarata</name>
    <dbReference type="NCBI Taxonomy" id="392030"/>
    <lineage>
        <taxon>Eukaryota</taxon>
        <taxon>Metazoa</taxon>
        <taxon>Spiralia</taxon>
        <taxon>Gnathifera</taxon>
        <taxon>Rotifera</taxon>
        <taxon>Eurotatoria</taxon>
        <taxon>Bdelloidea</taxon>
        <taxon>Philodinida</taxon>
        <taxon>Philodinidae</taxon>
        <taxon>Rotaria</taxon>
    </lineage>
</organism>
<evidence type="ECO:0000256" key="1">
    <source>
        <dbReference type="ARBA" id="ARBA00006336"/>
    </source>
</evidence>
<evidence type="ECO:0000313" key="12">
    <source>
        <dbReference type="Proteomes" id="UP000663834"/>
    </source>
</evidence>
<feature type="region of interest" description="Disordered" evidence="8">
    <location>
        <begin position="1"/>
        <end position="21"/>
    </location>
</feature>
<dbReference type="EMBL" id="CAJNOV010017179">
    <property type="protein sequence ID" value="CAF1601157.1"/>
    <property type="molecule type" value="Genomic_DNA"/>
</dbReference>
<sequence>MGNINSSVRRKIGTAKNKHQTGPESKAVSALLIVDVQYDFIDGSLALKNCPSQHQGEHVIPIINKILHDIHFDVVVYTQDWHTHDHISFFENLPLRAHLLAKDSKSIDELKLFDTAVFVFADDTRDKMSRVEQILWPTHCVQHSHGAELHKELSILKANKRREVIHLLKGYDSDIDSYSAFWDNQKIRETSLNSTLKESNVTHVFIVGIATDVCVYSTALHAVENGYKTYIVEDACRGVDVGNINLRLDELINRNCVVIQSNEIKTRLEDI</sequence>
<evidence type="ECO:0000256" key="4">
    <source>
        <dbReference type="ARBA" id="ARBA00022801"/>
    </source>
</evidence>
<dbReference type="EMBL" id="CAJNOW010006592">
    <property type="protein sequence ID" value="CAF1490413.1"/>
    <property type="molecule type" value="Genomic_DNA"/>
</dbReference>
<name>A0A815SBF9_9BILA</name>
<dbReference type="PANTHER" id="PTHR11080:SF2">
    <property type="entry name" value="LD05707P"/>
    <property type="match status" value="1"/>
</dbReference>
<protein>
    <recommendedName>
        <fullName evidence="6">nicotinamidase</fullName>
        <ecNumber evidence="6">3.5.1.19</ecNumber>
    </recommendedName>
    <alternativeName>
        <fullName evidence="7">Nicotinamide deamidase</fullName>
    </alternativeName>
</protein>
<dbReference type="GO" id="GO:0008936">
    <property type="term" value="F:nicotinamidase activity"/>
    <property type="evidence" value="ECO:0007669"/>
    <property type="project" value="UniProtKB-EC"/>
</dbReference>
<accession>A0A815SBF9</accession>
<dbReference type="PANTHER" id="PTHR11080">
    <property type="entry name" value="PYRAZINAMIDASE/NICOTINAMIDASE"/>
    <property type="match status" value="1"/>
</dbReference>
<dbReference type="GO" id="GO:0046872">
    <property type="term" value="F:metal ion binding"/>
    <property type="evidence" value="ECO:0007669"/>
    <property type="project" value="UniProtKB-KW"/>
</dbReference>
<comment type="pathway">
    <text evidence="5">Cofactor biosynthesis; nicotinate biosynthesis; nicotinate from nicotinamide: step 1/1.</text>
</comment>
<dbReference type="GO" id="GO:0019363">
    <property type="term" value="P:pyridine nucleotide biosynthetic process"/>
    <property type="evidence" value="ECO:0007669"/>
    <property type="project" value="UniProtKB-KW"/>
</dbReference>
<comment type="similarity">
    <text evidence="1">Belongs to the isochorismatase family.</text>
</comment>
<dbReference type="Proteomes" id="UP000663855">
    <property type="component" value="Unassembled WGS sequence"/>
</dbReference>
<dbReference type="Gene3D" id="3.40.50.850">
    <property type="entry name" value="Isochorismatase-like"/>
    <property type="match status" value="1"/>
</dbReference>
<evidence type="ECO:0000256" key="2">
    <source>
        <dbReference type="ARBA" id="ARBA00022642"/>
    </source>
</evidence>
<dbReference type="InterPro" id="IPR036380">
    <property type="entry name" value="Isochorismatase-like_sf"/>
</dbReference>
<dbReference type="Pfam" id="PF00857">
    <property type="entry name" value="Isochorismatase"/>
    <property type="match status" value="1"/>
</dbReference>
<evidence type="ECO:0000256" key="6">
    <source>
        <dbReference type="ARBA" id="ARBA00039017"/>
    </source>
</evidence>